<reference evidence="3" key="1">
    <citation type="journal article" date="2010" name="Nat. Biotechnol.">
        <title>Draft genome sequence of the oilseed species Ricinus communis.</title>
        <authorList>
            <person name="Chan A.P."/>
            <person name="Crabtree J."/>
            <person name="Zhao Q."/>
            <person name="Lorenzi H."/>
            <person name="Orvis J."/>
            <person name="Puiu D."/>
            <person name="Melake-Berhan A."/>
            <person name="Jones K.M."/>
            <person name="Redman J."/>
            <person name="Chen G."/>
            <person name="Cahoon E.B."/>
            <person name="Gedil M."/>
            <person name="Stanke M."/>
            <person name="Haas B.J."/>
            <person name="Wortman J.R."/>
            <person name="Fraser-Liggett C.M."/>
            <person name="Ravel J."/>
            <person name="Rabinowicz P.D."/>
        </authorList>
    </citation>
    <scope>NUCLEOTIDE SEQUENCE [LARGE SCALE GENOMIC DNA]</scope>
    <source>
        <strain evidence="3">cv. Hale</strain>
    </source>
</reference>
<gene>
    <name evidence="2" type="ORF">RCOM_0524790</name>
</gene>
<evidence type="ECO:0000313" key="3">
    <source>
        <dbReference type="Proteomes" id="UP000008311"/>
    </source>
</evidence>
<dbReference type="EMBL" id="EQ973983">
    <property type="protein sequence ID" value="EEF36285.1"/>
    <property type="molecule type" value="Genomic_DNA"/>
</dbReference>
<dbReference type="InParanoid" id="B9SJC2"/>
<proteinExistence type="predicted"/>
<dbReference type="PANTHER" id="PTHR47074:SF75">
    <property type="entry name" value="RNASE H TYPE-1 DOMAIN-CONTAINING PROTEIN"/>
    <property type="match status" value="1"/>
</dbReference>
<dbReference type="CDD" id="cd06222">
    <property type="entry name" value="RNase_H_like"/>
    <property type="match status" value="1"/>
</dbReference>
<evidence type="ECO:0000259" key="1">
    <source>
        <dbReference type="Pfam" id="PF13456"/>
    </source>
</evidence>
<protein>
    <recommendedName>
        <fullName evidence="1">RNase H type-1 domain-containing protein</fullName>
    </recommendedName>
</protein>
<keyword evidence="3" id="KW-1185">Reference proteome</keyword>
<sequence length="328" mass="36395">MGSILEAPLGLNASFIWRSILWRRELFMKGFRWRIGDGGTTRIYENNRLSIPYGFHVSSPRSLPNNSLVSMLLKPDGGWDIDFVKAYFFAHEAAMILAIPQPRFPILTLVAGTLTLKGFLLGQECLFCGSPFVPQLIYEWACAYYDGFIHAHATSVDVRKQADVPCRWWLAPVSGHLKMNVDDVFNSFACGLEFVLRDSSGACMVAGAFPISSTRTVVLGELEAIRQGLILALECGLYGFSVETDCLGAIASINGIASLMDESGVLVQDIQHLSYMAHVSSLRFLPRNSNMVAHFIACFALHAGVELVWLEDEVPLWLHDLLIRDSMS</sequence>
<dbReference type="InterPro" id="IPR052929">
    <property type="entry name" value="RNase_H-like_EbsB-rel"/>
</dbReference>
<name>B9SJC2_RICCO</name>
<feature type="domain" description="RNase H type-1" evidence="1">
    <location>
        <begin position="190"/>
        <end position="297"/>
    </location>
</feature>
<organism evidence="2 3">
    <name type="scientific">Ricinus communis</name>
    <name type="common">Castor bean</name>
    <dbReference type="NCBI Taxonomy" id="3988"/>
    <lineage>
        <taxon>Eukaryota</taxon>
        <taxon>Viridiplantae</taxon>
        <taxon>Streptophyta</taxon>
        <taxon>Embryophyta</taxon>
        <taxon>Tracheophyta</taxon>
        <taxon>Spermatophyta</taxon>
        <taxon>Magnoliopsida</taxon>
        <taxon>eudicotyledons</taxon>
        <taxon>Gunneridae</taxon>
        <taxon>Pentapetalae</taxon>
        <taxon>rosids</taxon>
        <taxon>fabids</taxon>
        <taxon>Malpighiales</taxon>
        <taxon>Euphorbiaceae</taxon>
        <taxon>Acalyphoideae</taxon>
        <taxon>Acalypheae</taxon>
        <taxon>Ricinus</taxon>
    </lineage>
</organism>
<accession>B9SJC2</accession>
<dbReference type="Proteomes" id="UP000008311">
    <property type="component" value="Unassembled WGS sequence"/>
</dbReference>
<dbReference type="InterPro" id="IPR044730">
    <property type="entry name" value="RNase_H-like_dom_plant"/>
</dbReference>
<dbReference type="PANTHER" id="PTHR47074">
    <property type="entry name" value="BNAC02G40300D PROTEIN"/>
    <property type="match status" value="1"/>
</dbReference>
<evidence type="ECO:0000313" key="2">
    <source>
        <dbReference type="EMBL" id="EEF36285.1"/>
    </source>
</evidence>
<dbReference type="Pfam" id="PF13456">
    <property type="entry name" value="RVT_3"/>
    <property type="match status" value="1"/>
</dbReference>
<dbReference type="InterPro" id="IPR002156">
    <property type="entry name" value="RNaseH_domain"/>
</dbReference>
<dbReference type="eggNOG" id="ENOG502SFRN">
    <property type="taxonomic scope" value="Eukaryota"/>
</dbReference>
<dbReference type="AlphaFoldDB" id="B9SJC2"/>
<dbReference type="GO" id="GO:0004523">
    <property type="term" value="F:RNA-DNA hybrid ribonuclease activity"/>
    <property type="evidence" value="ECO:0007669"/>
    <property type="project" value="InterPro"/>
</dbReference>
<dbReference type="GO" id="GO:0003676">
    <property type="term" value="F:nucleic acid binding"/>
    <property type="evidence" value="ECO:0007669"/>
    <property type="project" value="InterPro"/>
</dbReference>